<protein>
    <submittedName>
        <fullName evidence="1">Uncharacterized protein</fullName>
    </submittedName>
</protein>
<dbReference type="RefSeq" id="WP_080519433.1">
    <property type="nucleotide sequence ID" value="NZ_JBDNQL010000010.1"/>
</dbReference>
<dbReference type="STRING" id="33968.BMS77_07685"/>
<reference evidence="1 2" key="1">
    <citation type="journal article" date="2017" name="Front. Microbiol.">
        <title>Genomic Characterization of Dairy Associated Leuconostoc Species and Diversity of Leuconostocs in Undefined Mixed Mesophilic Starter Cultures.</title>
        <authorList>
            <person name="Frantzen C.A."/>
            <person name="Kot W."/>
            <person name="Pedersen T.B."/>
            <person name="Ardo Y.M."/>
            <person name="Broadbent J.R."/>
            <person name="Neve H."/>
            <person name="Hansen L.H."/>
            <person name="Dal Bello F."/>
            <person name="Ostlie H.M."/>
            <person name="Kleppen H.P."/>
            <person name="Vogensen F.K."/>
            <person name="Holo H."/>
        </authorList>
    </citation>
    <scope>NUCLEOTIDE SEQUENCE [LARGE SCALE GENOMIC DNA]</scope>
    <source>
        <strain evidence="1 2">LMGCF08</strain>
    </source>
</reference>
<evidence type="ECO:0000313" key="2">
    <source>
        <dbReference type="Proteomes" id="UP000192288"/>
    </source>
</evidence>
<sequence>MNDEVMENIAIRYFSWSDEQPMGGSEILVSGNPSNSSGEIDLSDDEALRVSAFIMQELAEGKHVTLRTTI</sequence>
<organism evidence="1 2">
    <name type="scientific">Leuconostoc pseudomesenteroides</name>
    <dbReference type="NCBI Taxonomy" id="33968"/>
    <lineage>
        <taxon>Bacteria</taxon>
        <taxon>Bacillati</taxon>
        <taxon>Bacillota</taxon>
        <taxon>Bacilli</taxon>
        <taxon>Lactobacillales</taxon>
        <taxon>Lactobacillaceae</taxon>
        <taxon>Leuconostoc</taxon>
    </lineage>
</organism>
<proteinExistence type="predicted"/>
<comment type="caution">
    <text evidence="1">The sequence shown here is derived from an EMBL/GenBank/DDBJ whole genome shotgun (WGS) entry which is preliminary data.</text>
</comment>
<name>A0A1X0VCZ2_LEUPS</name>
<dbReference type="AlphaFoldDB" id="A0A1X0VCZ2"/>
<accession>A0A1X0VCZ2</accession>
<gene>
    <name evidence="1" type="ORF">BMR96_07205</name>
</gene>
<dbReference type="Proteomes" id="UP000192288">
    <property type="component" value="Unassembled WGS sequence"/>
</dbReference>
<evidence type="ECO:0000313" key="1">
    <source>
        <dbReference type="EMBL" id="ORI97446.1"/>
    </source>
</evidence>
<dbReference type="EMBL" id="MPLS01000025">
    <property type="protein sequence ID" value="ORI97446.1"/>
    <property type="molecule type" value="Genomic_DNA"/>
</dbReference>